<dbReference type="GO" id="GO:1990904">
    <property type="term" value="C:ribonucleoprotein complex"/>
    <property type="evidence" value="ECO:0007669"/>
    <property type="project" value="UniProtKB-KW"/>
</dbReference>
<name>A0A6A6BQ35_9PEZI</name>
<evidence type="ECO:0008006" key="6">
    <source>
        <dbReference type="Google" id="ProtNLM"/>
    </source>
</evidence>
<keyword evidence="2" id="KW-0689">Ribosomal protein</keyword>
<dbReference type="GO" id="GO:0003735">
    <property type="term" value="F:structural constituent of ribosome"/>
    <property type="evidence" value="ECO:0007669"/>
    <property type="project" value="InterPro"/>
</dbReference>
<dbReference type="Proteomes" id="UP000799438">
    <property type="component" value="Unassembled WGS sequence"/>
</dbReference>
<dbReference type="Gene3D" id="3.30.420.80">
    <property type="entry name" value="Ribosomal protein S11"/>
    <property type="match status" value="1"/>
</dbReference>
<dbReference type="GO" id="GO:0006412">
    <property type="term" value="P:translation"/>
    <property type="evidence" value="ECO:0007669"/>
    <property type="project" value="InterPro"/>
</dbReference>
<accession>A0A6A6BQ35</accession>
<dbReference type="EMBL" id="ML995477">
    <property type="protein sequence ID" value="KAF2145354.1"/>
    <property type="molecule type" value="Genomic_DNA"/>
</dbReference>
<keyword evidence="5" id="KW-1185">Reference proteome</keyword>
<dbReference type="InterPro" id="IPR036967">
    <property type="entry name" value="Ribosomal_uS11_sf"/>
</dbReference>
<sequence>MLEGHAQRALSALPATMLLSRHVAQQALPRAGFLASRANFSTSACRRDILDSLMPANAASRPQTGFSASEYLKNSKGANPEEAASLLRDPEPHHLNIVTHRHNTHITLTKPNKDPMLSVSTGNIGFRKQHRGTYDAAYQLGAFVMSTIQERGWLMDIKQVELIFKGFGEGREAVRKVILGIEGYNIRNRIIRVTDDTKLKFGGARAKKPRRLG</sequence>
<dbReference type="SUPFAM" id="SSF53137">
    <property type="entry name" value="Translational machinery components"/>
    <property type="match status" value="1"/>
</dbReference>
<dbReference type="AlphaFoldDB" id="A0A6A6BQ35"/>
<dbReference type="RefSeq" id="XP_033401066.1">
    <property type="nucleotide sequence ID" value="XM_033539824.1"/>
</dbReference>
<evidence type="ECO:0000313" key="5">
    <source>
        <dbReference type="Proteomes" id="UP000799438"/>
    </source>
</evidence>
<dbReference type="InterPro" id="IPR001971">
    <property type="entry name" value="Ribosomal_uS11"/>
</dbReference>
<evidence type="ECO:0000313" key="4">
    <source>
        <dbReference type="EMBL" id="KAF2145354.1"/>
    </source>
</evidence>
<proteinExistence type="inferred from homology"/>
<dbReference type="GeneID" id="54297320"/>
<dbReference type="Pfam" id="PF00411">
    <property type="entry name" value="Ribosomal_S11"/>
    <property type="match status" value="1"/>
</dbReference>
<evidence type="ECO:0000256" key="2">
    <source>
        <dbReference type="ARBA" id="ARBA00022980"/>
    </source>
</evidence>
<comment type="similarity">
    <text evidence="1">Belongs to the universal ribosomal protein uS11 family.</text>
</comment>
<keyword evidence="3" id="KW-0687">Ribonucleoprotein</keyword>
<evidence type="ECO:0000256" key="1">
    <source>
        <dbReference type="ARBA" id="ARBA00006194"/>
    </source>
</evidence>
<dbReference type="GO" id="GO:0005840">
    <property type="term" value="C:ribosome"/>
    <property type="evidence" value="ECO:0007669"/>
    <property type="project" value="UniProtKB-KW"/>
</dbReference>
<dbReference type="OrthoDB" id="1654884at2759"/>
<evidence type="ECO:0000256" key="3">
    <source>
        <dbReference type="ARBA" id="ARBA00023274"/>
    </source>
</evidence>
<dbReference type="HAMAP" id="MF_01310">
    <property type="entry name" value="Ribosomal_uS11"/>
    <property type="match status" value="1"/>
</dbReference>
<dbReference type="PANTHER" id="PTHR11759">
    <property type="entry name" value="40S RIBOSOMAL PROTEIN S14/30S RIBOSOMAL PROTEIN S11"/>
    <property type="match status" value="1"/>
</dbReference>
<protein>
    <recommendedName>
        <fullName evidence="6">Mitochondrial ribosomal protein subunit S18</fullName>
    </recommendedName>
</protein>
<reference evidence="4" key="1">
    <citation type="journal article" date="2020" name="Stud. Mycol.">
        <title>101 Dothideomycetes genomes: a test case for predicting lifestyles and emergence of pathogens.</title>
        <authorList>
            <person name="Haridas S."/>
            <person name="Albert R."/>
            <person name="Binder M."/>
            <person name="Bloem J."/>
            <person name="Labutti K."/>
            <person name="Salamov A."/>
            <person name="Andreopoulos B."/>
            <person name="Baker S."/>
            <person name="Barry K."/>
            <person name="Bills G."/>
            <person name="Bluhm B."/>
            <person name="Cannon C."/>
            <person name="Castanera R."/>
            <person name="Culley D."/>
            <person name="Daum C."/>
            <person name="Ezra D."/>
            <person name="Gonzalez J."/>
            <person name="Henrissat B."/>
            <person name="Kuo A."/>
            <person name="Liang C."/>
            <person name="Lipzen A."/>
            <person name="Lutzoni F."/>
            <person name="Magnuson J."/>
            <person name="Mondo S."/>
            <person name="Nolan M."/>
            <person name="Ohm R."/>
            <person name="Pangilinan J."/>
            <person name="Park H.-J."/>
            <person name="Ramirez L."/>
            <person name="Alfaro M."/>
            <person name="Sun H."/>
            <person name="Tritt A."/>
            <person name="Yoshinaga Y."/>
            <person name="Zwiers L.-H."/>
            <person name="Turgeon B."/>
            <person name="Goodwin S."/>
            <person name="Spatafora J."/>
            <person name="Crous P."/>
            <person name="Grigoriev I."/>
        </authorList>
    </citation>
    <scope>NUCLEOTIDE SEQUENCE</scope>
    <source>
        <strain evidence="4">CBS 121167</strain>
    </source>
</reference>
<gene>
    <name evidence="4" type="ORF">K452DRAFT_283713</name>
</gene>
<organism evidence="4 5">
    <name type="scientific">Aplosporella prunicola CBS 121167</name>
    <dbReference type="NCBI Taxonomy" id="1176127"/>
    <lineage>
        <taxon>Eukaryota</taxon>
        <taxon>Fungi</taxon>
        <taxon>Dikarya</taxon>
        <taxon>Ascomycota</taxon>
        <taxon>Pezizomycotina</taxon>
        <taxon>Dothideomycetes</taxon>
        <taxon>Dothideomycetes incertae sedis</taxon>
        <taxon>Botryosphaeriales</taxon>
        <taxon>Aplosporellaceae</taxon>
        <taxon>Aplosporella</taxon>
    </lineage>
</organism>